<accession>A0A284S617</accession>
<evidence type="ECO:0000313" key="2">
    <source>
        <dbReference type="Proteomes" id="UP000219338"/>
    </source>
</evidence>
<dbReference type="Proteomes" id="UP000219338">
    <property type="component" value="Unassembled WGS sequence"/>
</dbReference>
<dbReference type="Gene3D" id="1.10.600.10">
    <property type="entry name" value="Farnesyl Diphosphate Synthase"/>
    <property type="match status" value="1"/>
</dbReference>
<evidence type="ECO:0008006" key="3">
    <source>
        <dbReference type="Google" id="ProtNLM"/>
    </source>
</evidence>
<keyword evidence="2" id="KW-1185">Reference proteome</keyword>
<reference evidence="2" key="1">
    <citation type="journal article" date="2017" name="Nat. Ecol. Evol.">
        <title>Genome expansion and lineage-specific genetic innovations in the forest pathogenic fungi Armillaria.</title>
        <authorList>
            <person name="Sipos G."/>
            <person name="Prasanna A.N."/>
            <person name="Walter M.C."/>
            <person name="O'Connor E."/>
            <person name="Balint B."/>
            <person name="Krizsan K."/>
            <person name="Kiss B."/>
            <person name="Hess J."/>
            <person name="Varga T."/>
            <person name="Slot J."/>
            <person name="Riley R."/>
            <person name="Boka B."/>
            <person name="Rigling D."/>
            <person name="Barry K."/>
            <person name="Lee J."/>
            <person name="Mihaltcheva S."/>
            <person name="LaButti K."/>
            <person name="Lipzen A."/>
            <person name="Waldron R."/>
            <person name="Moloney N.M."/>
            <person name="Sperisen C."/>
            <person name="Kredics L."/>
            <person name="Vagvoelgyi C."/>
            <person name="Patrignani A."/>
            <person name="Fitzpatrick D."/>
            <person name="Nagy I."/>
            <person name="Doyle S."/>
            <person name="Anderson J.B."/>
            <person name="Grigoriev I.V."/>
            <person name="Gueldener U."/>
            <person name="Muensterkoetter M."/>
            <person name="Nagy L.G."/>
        </authorList>
    </citation>
    <scope>NUCLEOTIDE SEQUENCE [LARGE SCALE GENOMIC DNA]</scope>
    <source>
        <strain evidence="2">C18/9</strain>
    </source>
</reference>
<dbReference type="InterPro" id="IPR008949">
    <property type="entry name" value="Isoprenoid_synthase_dom_sf"/>
</dbReference>
<dbReference type="AlphaFoldDB" id="A0A284S617"/>
<dbReference type="SUPFAM" id="SSF48576">
    <property type="entry name" value="Terpenoid synthases"/>
    <property type="match status" value="1"/>
</dbReference>
<name>A0A284S617_ARMOS</name>
<protein>
    <recommendedName>
        <fullName evidence="3">Terpenoid synthase</fullName>
    </recommendedName>
</protein>
<sequence length="198" mass="22812">MSTQSDVVFRLPDTLTYWTWPRRISPHYEEVKAASDAWFLSFKAFGPKAQRAFDHCDFSLAASLGYPTATKEHLRNACDLMNLFVIFEAYTDNAPPEIVHQYIDIVMDAIRNPSKPRASDEVVLGVVVPEYTYFSTRIFVDSTIRYRFWTLGVKSANNTSRQHFVESLGIMRILWSNKRRFGITIIFGMSKSTSMFVI</sequence>
<evidence type="ECO:0000313" key="1">
    <source>
        <dbReference type="EMBL" id="SJL16447.1"/>
    </source>
</evidence>
<proteinExistence type="predicted"/>
<organism evidence="1 2">
    <name type="scientific">Armillaria ostoyae</name>
    <name type="common">Armillaria root rot fungus</name>
    <dbReference type="NCBI Taxonomy" id="47428"/>
    <lineage>
        <taxon>Eukaryota</taxon>
        <taxon>Fungi</taxon>
        <taxon>Dikarya</taxon>
        <taxon>Basidiomycota</taxon>
        <taxon>Agaricomycotina</taxon>
        <taxon>Agaricomycetes</taxon>
        <taxon>Agaricomycetidae</taxon>
        <taxon>Agaricales</taxon>
        <taxon>Marasmiineae</taxon>
        <taxon>Physalacriaceae</taxon>
        <taxon>Armillaria</taxon>
    </lineage>
</organism>
<gene>
    <name evidence="1" type="ORF">ARMOST_19971</name>
</gene>
<dbReference type="OrthoDB" id="6486656at2759"/>
<dbReference type="EMBL" id="FUEG01000035">
    <property type="protein sequence ID" value="SJL16447.1"/>
    <property type="molecule type" value="Genomic_DNA"/>
</dbReference>